<feature type="region of interest" description="Disordered" evidence="8">
    <location>
        <begin position="245"/>
        <end position="266"/>
    </location>
</feature>
<dbReference type="GO" id="GO:0005524">
    <property type="term" value="F:ATP binding"/>
    <property type="evidence" value="ECO:0007669"/>
    <property type="project" value="InterPro"/>
</dbReference>
<dbReference type="GO" id="GO:0016020">
    <property type="term" value="C:membrane"/>
    <property type="evidence" value="ECO:0007669"/>
    <property type="project" value="UniProtKB-SubCell"/>
</dbReference>
<evidence type="ECO:0000256" key="8">
    <source>
        <dbReference type="SAM" id="MobiDB-lite"/>
    </source>
</evidence>
<dbReference type="Pfam" id="PF00069">
    <property type="entry name" value="Pkinase"/>
    <property type="match status" value="1"/>
</dbReference>
<reference evidence="12" key="1">
    <citation type="submission" date="2020-06" db="EMBL/GenBank/DDBJ databases">
        <authorList>
            <person name="Li T."/>
            <person name="Hu X."/>
            <person name="Zhang T."/>
            <person name="Song X."/>
            <person name="Zhang H."/>
            <person name="Dai N."/>
            <person name="Sheng W."/>
            <person name="Hou X."/>
            <person name="Wei L."/>
        </authorList>
    </citation>
    <scope>NUCLEOTIDE SEQUENCE</scope>
    <source>
        <strain evidence="12">K16</strain>
        <tissue evidence="12">Leaf</tissue>
    </source>
</reference>
<keyword evidence="12" id="KW-0808">Transferase</keyword>
<keyword evidence="6 9" id="KW-1133">Transmembrane helix</keyword>
<keyword evidence="4 10" id="KW-0732">Signal</keyword>
<feature type="chain" id="PRO_5042092797" evidence="10">
    <location>
        <begin position="21"/>
        <end position="704"/>
    </location>
</feature>
<dbReference type="PROSITE" id="PS50011">
    <property type="entry name" value="PROTEIN_KINASE_DOM"/>
    <property type="match status" value="1"/>
</dbReference>
<evidence type="ECO:0000256" key="5">
    <source>
        <dbReference type="ARBA" id="ARBA00022737"/>
    </source>
</evidence>
<keyword evidence="2" id="KW-0433">Leucine-rich repeat</keyword>
<dbReference type="InterPro" id="IPR032675">
    <property type="entry name" value="LRR_dom_sf"/>
</dbReference>
<evidence type="ECO:0000256" key="1">
    <source>
        <dbReference type="ARBA" id="ARBA00004370"/>
    </source>
</evidence>
<evidence type="ECO:0000313" key="13">
    <source>
        <dbReference type="Proteomes" id="UP001289374"/>
    </source>
</evidence>
<dbReference type="InterPro" id="IPR001245">
    <property type="entry name" value="Ser-Thr/Tyr_kinase_cat_dom"/>
</dbReference>
<gene>
    <name evidence="12" type="ORF">Sango_0076800</name>
</gene>
<dbReference type="PANTHER" id="PTHR48007:SF50">
    <property type="entry name" value="PROTEIN KINASE DOMAIN-CONTAINING PROTEIN"/>
    <property type="match status" value="1"/>
</dbReference>
<reference evidence="12" key="2">
    <citation type="journal article" date="2024" name="Plant">
        <title>Genomic evolution and insights into agronomic trait innovations of Sesamum species.</title>
        <authorList>
            <person name="Miao H."/>
            <person name="Wang L."/>
            <person name="Qu L."/>
            <person name="Liu H."/>
            <person name="Sun Y."/>
            <person name="Le M."/>
            <person name="Wang Q."/>
            <person name="Wei S."/>
            <person name="Zheng Y."/>
            <person name="Lin W."/>
            <person name="Duan Y."/>
            <person name="Cao H."/>
            <person name="Xiong S."/>
            <person name="Wang X."/>
            <person name="Wei L."/>
            <person name="Li C."/>
            <person name="Ma Q."/>
            <person name="Ju M."/>
            <person name="Zhao R."/>
            <person name="Li G."/>
            <person name="Mu C."/>
            <person name="Tian Q."/>
            <person name="Mei H."/>
            <person name="Zhang T."/>
            <person name="Gao T."/>
            <person name="Zhang H."/>
        </authorList>
    </citation>
    <scope>NUCLEOTIDE SEQUENCE</scope>
    <source>
        <strain evidence="12">K16</strain>
    </source>
</reference>
<keyword evidence="5" id="KW-0677">Repeat</keyword>
<evidence type="ECO:0000256" key="2">
    <source>
        <dbReference type="ARBA" id="ARBA00022614"/>
    </source>
</evidence>
<evidence type="ECO:0000256" key="3">
    <source>
        <dbReference type="ARBA" id="ARBA00022692"/>
    </source>
</evidence>
<keyword evidence="3 9" id="KW-0812">Transmembrane</keyword>
<dbReference type="EMBL" id="JACGWL010000001">
    <property type="protein sequence ID" value="KAK4410038.1"/>
    <property type="molecule type" value="Genomic_DNA"/>
</dbReference>
<dbReference type="Pfam" id="PF00560">
    <property type="entry name" value="LRR_1"/>
    <property type="match status" value="1"/>
</dbReference>
<evidence type="ECO:0000313" key="12">
    <source>
        <dbReference type="EMBL" id="KAK4410038.1"/>
    </source>
</evidence>
<dbReference type="InterPro" id="IPR046959">
    <property type="entry name" value="PRK1-6/SRF4-like"/>
</dbReference>
<dbReference type="Gene3D" id="3.80.10.10">
    <property type="entry name" value="Ribonuclease Inhibitor"/>
    <property type="match status" value="2"/>
</dbReference>
<evidence type="ECO:0000256" key="6">
    <source>
        <dbReference type="ARBA" id="ARBA00022989"/>
    </source>
</evidence>
<feature type="signal peptide" evidence="10">
    <location>
        <begin position="1"/>
        <end position="20"/>
    </location>
</feature>
<keyword evidence="7 9" id="KW-0472">Membrane</keyword>
<evidence type="ECO:0000256" key="4">
    <source>
        <dbReference type="ARBA" id="ARBA00022729"/>
    </source>
</evidence>
<dbReference type="InterPro" id="IPR000719">
    <property type="entry name" value="Prot_kinase_dom"/>
</dbReference>
<dbReference type="SUPFAM" id="SSF56112">
    <property type="entry name" value="Protein kinase-like (PK-like)"/>
    <property type="match status" value="1"/>
</dbReference>
<evidence type="ECO:0000256" key="9">
    <source>
        <dbReference type="SAM" id="Phobius"/>
    </source>
</evidence>
<name>A0AAE1XEM5_9LAMI</name>
<organism evidence="12 13">
    <name type="scientific">Sesamum angolense</name>
    <dbReference type="NCBI Taxonomy" id="2727404"/>
    <lineage>
        <taxon>Eukaryota</taxon>
        <taxon>Viridiplantae</taxon>
        <taxon>Streptophyta</taxon>
        <taxon>Embryophyta</taxon>
        <taxon>Tracheophyta</taxon>
        <taxon>Spermatophyta</taxon>
        <taxon>Magnoliopsida</taxon>
        <taxon>eudicotyledons</taxon>
        <taxon>Gunneridae</taxon>
        <taxon>Pentapetalae</taxon>
        <taxon>asterids</taxon>
        <taxon>lamiids</taxon>
        <taxon>Lamiales</taxon>
        <taxon>Pedaliaceae</taxon>
        <taxon>Sesamum</taxon>
    </lineage>
</organism>
<evidence type="ECO:0000259" key="11">
    <source>
        <dbReference type="PROSITE" id="PS50011"/>
    </source>
</evidence>
<keyword evidence="12" id="KW-0418">Kinase</keyword>
<dbReference type="Proteomes" id="UP001289374">
    <property type="component" value="Unassembled WGS sequence"/>
</dbReference>
<evidence type="ECO:0000256" key="10">
    <source>
        <dbReference type="SAM" id="SignalP"/>
    </source>
</evidence>
<dbReference type="Gene3D" id="1.10.510.10">
    <property type="entry name" value="Transferase(Phosphotransferase) domain 1"/>
    <property type="match status" value="1"/>
</dbReference>
<sequence length="704" mass="78076">MLQPPFYLVFLFCILRLPAATRCDGRDVDGLAALPVDAVALLAFKSKADLDNKLLYTTNERFDYCQWQGVKCAQGRVVRFIAESFGLRGTVSGATLSRLDQLRVLSLRNNSLSGTIPDFSPLVNLKTLVLDHNYFSGTFPLPILSLHHLSILDLSHNNLTGLLPENLLVLDRLGYLRLDSNSFYGPIPPLNQTILQVFSVSYNNLSGPIPVTPTLKRFKISSFLHNPNLCGEIINKPCRNSRFFNSSSGADASPPTPLLQNAQSQQGLSLISSPDQRKHHKNVGLILGFVIGALFLTAAILSLVALLRKRREEREHLEAIEEAHLGDETTNTKAQNDTTLFSLQAETANAESHEAKKLKFPEQKKVVKSGSLVFCSGEEELYTLDQLMRASAELLGRGTIGITYKAVMASQLIVSVKRLDACKTAITSGEEFEQHMEAVGVLRHPNLVPVRAYFQAKQERLIIFDYQPNGSLFNLIHDYCGSESDFAVLRGPMKLRSDILDKLKRITKVIMYSETLLLPLSLKVKASSLDIMSENCRRRSSGPCLHSPSIKAHPWQPQAVQCLLGPDFEACITDYCLAVLGETSLDDDPDLAGYSAPEVRKSSRRATAKSDVYSFGVLLLELLTGKTPSQHPFLAPPDMPDWVQVMRGDDSDDDIRLRMLVEVAGICRVTSPEQRPTMWQVLKMIMNIKDIMDYSSGDGNNGDL</sequence>
<protein>
    <submittedName>
        <fullName evidence="12">Inactive receptor kinase</fullName>
    </submittedName>
</protein>
<dbReference type="SUPFAM" id="SSF52058">
    <property type="entry name" value="L domain-like"/>
    <property type="match status" value="1"/>
</dbReference>
<dbReference type="PROSITE" id="PS51450">
    <property type="entry name" value="LRR"/>
    <property type="match status" value="2"/>
</dbReference>
<dbReference type="AlphaFoldDB" id="A0AAE1XEM5"/>
<proteinExistence type="predicted"/>
<feature type="transmembrane region" description="Helical" evidence="9">
    <location>
        <begin position="283"/>
        <end position="307"/>
    </location>
</feature>
<dbReference type="PANTHER" id="PTHR48007">
    <property type="entry name" value="LEUCINE-RICH REPEAT RECEPTOR-LIKE PROTEIN KINASE PXC1"/>
    <property type="match status" value="1"/>
</dbReference>
<keyword evidence="13" id="KW-1185">Reference proteome</keyword>
<dbReference type="FunFam" id="3.80.10.10:FF:000400">
    <property type="entry name" value="Nuclear pore complex protein NUP107"/>
    <property type="match status" value="1"/>
</dbReference>
<feature type="domain" description="Protein kinase" evidence="11">
    <location>
        <begin position="389"/>
        <end position="692"/>
    </location>
</feature>
<accession>A0AAE1XEM5</accession>
<comment type="caution">
    <text evidence="12">The sequence shown here is derived from an EMBL/GenBank/DDBJ whole genome shotgun (WGS) entry which is preliminary data.</text>
</comment>
<dbReference type="Pfam" id="PF07714">
    <property type="entry name" value="PK_Tyr_Ser-Thr"/>
    <property type="match status" value="1"/>
</dbReference>
<dbReference type="Gene3D" id="3.30.200.20">
    <property type="entry name" value="Phosphorylase Kinase, domain 1"/>
    <property type="match status" value="1"/>
</dbReference>
<evidence type="ECO:0000256" key="7">
    <source>
        <dbReference type="ARBA" id="ARBA00023136"/>
    </source>
</evidence>
<dbReference type="InterPro" id="IPR011009">
    <property type="entry name" value="Kinase-like_dom_sf"/>
</dbReference>
<dbReference type="InterPro" id="IPR001611">
    <property type="entry name" value="Leu-rich_rpt"/>
</dbReference>
<dbReference type="GO" id="GO:0004672">
    <property type="term" value="F:protein kinase activity"/>
    <property type="evidence" value="ECO:0007669"/>
    <property type="project" value="InterPro"/>
</dbReference>
<dbReference type="Pfam" id="PF13855">
    <property type="entry name" value="LRR_8"/>
    <property type="match status" value="1"/>
</dbReference>
<keyword evidence="12" id="KW-0675">Receptor</keyword>
<comment type="subcellular location">
    <subcellularLocation>
        <location evidence="1">Membrane</location>
    </subcellularLocation>
</comment>